<dbReference type="RefSeq" id="WP_037501851.1">
    <property type="nucleotide sequence ID" value="NZ_JJMU01000061.1"/>
</dbReference>
<keyword evidence="1" id="KW-0812">Transmembrane</keyword>
<gene>
    <name evidence="2" type="ORF">DI53_3214</name>
</gene>
<keyword evidence="1" id="KW-0472">Membrane</keyword>
<proteinExistence type="predicted"/>
<dbReference type="EMBL" id="JJMU01000061">
    <property type="protein sequence ID" value="KGE12997.1"/>
    <property type="molecule type" value="Genomic_DNA"/>
</dbReference>
<dbReference type="Proteomes" id="UP000031802">
    <property type="component" value="Unassembled WGS sequence"/>
</dbReference>
<reference evidence="2 3" key="2">
    <citation type="journal article" date="2015" name="PLoS ONE">
        <title>Whole-Genome Optical Mapping and Finished Genome Sequence of Sphingobacterium deserti sp. nov., a New Species Isolated from the Western Desert of China.</title>
        <authorList>
            <person name="Teng C."/>
            <person name="Zhou Z."/>
            <person name="Molnar I."/>
            <person name="Li X."/>
            <person name="Tang R."/>
            <person name="Chen M."/>
            <person name="Wang L."/>
            <person name="Su S."/>
            <person name="Zhang W."/>
            <person name="Lin M."/>
        </authorList>
    </citation>
    <scope>NUCLEOTIDE SEQUENCE [LARGE SCALE GENOMIC DNA]</scope>
    <source>
        <strain evidence="3">ACCC05744</strain>
    </source>
</reference>
<comment type="caution">
    <text evidence="2">The sequence shown here is derived from an EMBL/GenBank/DDBJ whole genome shotgun (WGS) entry which is preliminary data.</text>
</comment>
<dbReference type="STRING" id="1229276.DI53_3214"/>
<dbReference type="OrthoDB" id="637901at2"/>
<sequence length="430" mass="49119">MRKAAIIVGSSIAAIVIAAIVFYYVRDYRAKRQLVHKDSESFLMLSVDDLFIDNISELIRSTSKDTLKTDSTKLPSLGDFMHSGLAIPADLLLFSIPQHRETFYSIHKIKDREDWGQLLTKYSQGNSSPHNTEKMRFHQLHQYVQAAENGTHVLFRFGATDASWNKEEMILLEQSGDLIPLAEIDSYQKLKHKDHVTYWQSNGRLSATAKLSGKKLAIDGHWTTRTKVQTAPYMVRKMDSEDMALMLWSRLPLQDIPAIYKTIARFSGQDADGLRGDPPNYLDLLIRRQLVEQQDSIISYEYDEDFNSMETNVLQTVNVPLIESLWQGKTDLAQQLPDKFFYKLYKHQQADALMLTTKKSVEHNISYQESPYIFMLCLRMVNWPDNWLIAPFNTMQQAGVEATLRATAVGENGIKIAGEISANEPLLSLF</sequence>
<evidence type="ECO:0000256" key="1">
    <source>
        <dbReference type="SAM" id="Phobius"/>
    </source>
</evidence>
<keyword evidence="1" id="KW-1133">Transmembrane helix</keyword>
<dbReference type="PATRIC" id="fig|1229276.3.peg.3324"/>
<evidence type="ECO:0000313" key="2">
    <source>
        <dbReference type="EMBL" id="KGE12997.1"/>
    </source>
</evidence>
<protein>
    <submittedName>
        <fullName evidence="2">Uncharacterized protein</fullName>
    </submittedName>
</protein>
<keyword evidence="3" id="KW-1185">Reference proteome</keyword>
<accession>A0A0B8SZ84</accession>
<evidence type="ECO:0000313" key="3">
    <source>
        <dbReference type="Proteomes" id="UP000031802"/>
    </source>
</evidence>
<name>A0A0B8SZ84_9SPHI</name>
<feature type="transmembrane region" description="Helical" evidence="1">
    <location>
        <begin position="6"/>
        <end position="25"/>
    </location>
</feature>
<dbReference type="AlphaFoldDB" id="A0A0B8SZ84"/>
<reference evidence="3" key="1">
    <citation type="submission" date="2014-04" db="EMBL/GenBank/DDBJ databases">
        <title>Whole-Genome optical mapping and complete genome sequence of Sphingobacterium deserti sp. nov., a new spaces isolated from desert in the west of China.</title>
        <authorList>
            <person name="Teng C."/>
            <person name="Zhou Z."/>
            <person name="Li X."/>
            <person name="Chen M."/>
            <person name="Lin M."/>
            <person name="Wang L."/>
            <person name="Su S."/>
            <person name="Zhang C."/>
            <person name="Zhang W."/>
        </authorList>
    </citation>
    <scope>NUCLEOTIDE SEQUENCE [LARGE SCALE GENOMIC DNA]</scope>
    <source>
        <strain evidence="3">ACCC05744</strain>
    </source>
</reference>
<organism evidence="2 3">
    <name type="scientific">Sphingobacterium deserti</name>
    <dbReference type="NCBI Taxonomy" id="1229276"/>
    <lineage>
        <taxon>Bacteria</taxon>
        <taxon>Pseudomonadati</taxon>
        <taxon>Bacteroidota</taxon>
        <taxon>Sphingobacteriia</taxon>
        <taxon>Sphingobacteriales</taxon>
        <taxon>Sphingobacteriaceae</taxon>
        <taxon>Sphingobacterium</taxon>
    </lineage>
</organism>